<sequence length="401" mass="40851">MNTASWGSTGRFGLARYVMAAALARTADGGAVVAIVLLVTTQGGGGSLAGLLAACITAPHLLGPFVARRIDLADDGRKVIAFACVLYSFALAAAVLSYGHTPAILTGLLLSISGCCGPLLTGGISSRLPAIAGSDQHSQRRAQGWDVATYGVGGTVGPSIVAAVSSWASPGLAAFCLAVAAFCAAWLVMRLPYSAPEHGGDVQSVPSAWSTIALMVKDGPLRRTLYMTMLVAFSMAALPITAVHMTTLMGTPAASAGAMTAAYGIGNLTGSIGVMLRPLRGSPDHLMSVLALCVMAGLFAVMVSPTLFIAIATFWVAGIINAFFFAATLAARTEYAPTKGRGQVFLWVAAMKITAGSAGTAAAGAMTDWDVRIPLMVGIGLIGCAVALSFVERCMERSGAA</sequence>
<dbReference type="PANTHER" id="PTHR23513">
    <property type="entry name" value="INTEGRAL MEMBRANE EFFLUX PROTEIN-RELATED"/>
    <property type="match status" value="1"/>
</dbReference>
<dbReference type="SUPFAM" id="SSF103473">
    <property type="entry name" value="MFS general substrate transporter"/>
    <property type="match status" value="1"/>
</dbReference>
<name>A0ABV7LWD7_9GAMM</name>
<feature type="transmembrane region" description="Helical" evidence="6">
    <location>
        <begin position="79"/>
        <end position="98"/>
    </location>
</feature>
<keyword evidence="3 6" id="KW-0812">Transmembrane</keyword>
<keyword evidence="4 6" id="KW-1133">Transmembrane helix</keyword>
<dbReference type="Pfam" id="PF07690">
    <property type="entry name" value="MFS_1"/>
    <property type="match status" value="1"/>
</dbReference>
<dbReference type="Proteomes" id="UP001595640">
    <property type="component" value="Unassembled WGS sequence"/>
</dbReference>
<dbReference type="InterPro" id="IPR011701">
    <property type="entry name" value="MFS"/>
</dbReference>
<feature type="transmembrane region" description="Helical" evidence="6">
    <location>
        <begin position="253"/>
        <end position="274"/>
    </location>
</feature>
<keyword evidence="8" id="KW-1185">Reference proteome</keyword>
<dbReference type="PANTHER" id="PTHR23513:SF11">
    <property type="entry name" value="STAPHYLOFERRIN A TRANSPORTER"/>
    <property type="match status" value="1"/>
</dbReference>
<evidence type="ECO:0000256" key="2">
    <source>
        <dbReference type="ARBA" id="ARBA00022475"/>
    </source>
</evidence>
<accession>A0ABV7LWD7</accession>
<feature type="transmembrane region" description="Helical" evidence="6">
    <location>
        <begin position="225"/>
        <end position="247"/>
    </location>
</feature>
<feature type="transmembrane region" description="Helical" evidence="6">
    <location>
        <begin position="309"/>
        <end position="332"/>
    </location>
</feature>
<protein>
    <submittedName>
        <fullName evidence="7">MFS transporter</fullName>
    </submittedName>
</protein>
<feature type="transmembrane region" description="Helical" evidence="6">
    <location>
        <begin position="286"/>
        <end position="303"/>
    </location>
</feature>
<keyword evidence="2" id="KW-1003">Cell membrane</keyword>
<evidence type="ECO:0000256" key="6">
    <source>
        <dbReference type="SAM" id="Phobius"/>
    </source>
</evidence>
<feature type="transmembrane region" description="Helical" evidence="6">
    <location>
        <begin position="344"/>
        <end position="365"/>
    </location>
</feature>
<dbReference type="Gene3D" id="1.20.1250.20">
    <property type="entry name" value="MFS general substrate transporter like domains"/>
    <property type="match status" value="1"/>
</dbReference>
<dbReference type="EMBL" id="JBHRUH010000002">
    <property type="protein sequence ID" value="MFC3290570.1"/>
    <property type="molecule type" value="Genomic_DNA"/>
</dbReference>
<feature type="transmembrane region" description="Helical" evidence="6">
    <location>
        <begin position="171"/>
        <end position="189"/>
    </location>
</feature>
<reference evidence="8" key="1">
    <citation type="journal article" date="2019" name="Int. J. Syst. Evol. Microbiol.">
        <title>The Global Catalogue of Microorganisms (GCM) 10K type strain sequencing project: providing services to taxonomists for standard genome sequencing and annotation.</title>
        <authorList>
            <consortium name="The Broad Institute Genomics Platform"/>
            <consortium name="The Broad Institute Genome Sequencing Center for Infectious Disease"/>
            <person name="Wu L."/>
            <person name="Ma J."/>
        </authorList>
    </citation>
    <scope>NUCLEOTIDE SEQUENCE [LARGE SCALE GENOMIC DNA]</scope>
    <source>
        <strain evidence="8">KCTC 12847</strain>
    </source>
</reference>
<evidence type="ECO:0000256" key="4">
    <source>
        <dbReference type="ARBA" id="ARBA00022989"/>
    </source>
</evidence>
<dbReference type="InterPro" id="IPR036259">
    <property type="entry name" value="MFS_trans_sf"/>
</dbReference>
<evidence type="ECO:0000256" key="5">
    <source>
        <dbReference type="ARBA" id="ARBA00023136"/>
    </source>
</evidence>
<evidence type="ECO:0000256" key="1">
    <source>
        <dbReference type="ARBA" id="ARBA00004651"/>
    </source>
</evidence>
<evidence type="ECO:0000256" key="3">
    <source>
        <dbReference type="ARBA" id="ARBA00022692"/>
    </source>
</evidence>
<gene>
    <name evidence="7" type="ORF">ACFOEI_00615</name>
</gene>
<feature type="transmembrane region" description="Helical" evidence="6">
    <location>
        <begin position="371"/>
        <end position="391"/>
    </location>
</feature>
<proteinExistence type="predicted"/>
<comment type="subcellular location">
    <subcellularLocation>
        <location evidence="1">Cell membrane</location>
        <topology evidence="1">Multi-pass membrane protein</topology>
    </subcellularLocation>
</comment>
<keyword evidence="5 6" id="KW-0472">Membrane</keyword>
<dbReference type="RefSeq" id="WP_019020391.1">
    <property type="nucleotide sequence ID" value="NZ_BMXD01000016.1"/>
</dbReference>
<evidence type="ECO:0000313" key="8">
    <source>
        <dbReference type="Proteomes" id="UP001595640"/>
    </source>
</evidence>
<comment type="caution">
    <text evidence="7">The sequence shown here is derived from an EMBL/GenBank/DDBJ whole genome shotgun (WGS) entry which is preliminary data.</text>
</comment>
<organism evidence="7 8">
    <name type="scientific">Modicisalibacter luteus</name>
    <dbReference type="NCBI Taxonomy" id="453962"/>
    <lineage>
        <taxon>Bacteria</taxon>
        <taxon>Pseudomonadati</taxon>
        <taxon>Pseudomonadota</taxon>
        <taxon>Gammaproteobacteria</taxon>
        <taxon>Oceanospirillales</taxon>
        <taxon>Halomonadaceae</taxon>
        <taxon>Modicisalibacter</taxon>
    </lineage>
</organism>
<feature type="transmembrane region" description="Helical" evidence="6">
    <location>
        <begin position="17"/>
        <end position="39"/>
    </location>
</feature>
<feature type="transmembrane region" description="Helical" evidence="6">
    <location>
        <begin position="45"/>
        <end position="67"/>
    </location>
</feature>
<evidence type="ECO:0000313" key="7">
    <source>
        <dbReference type="EMBL" id="MFC3290570.1"/>
    </source>
</evidence>